<dbReference type="Proteomes" id="UP000184436">
    <property type="component" value="Unassembled WGS sequence"/>
</dbReference>
<protein>
    <recommendedName>
        <fullName evidence="6">DUF1735 domain-containing protein</fullName>
    </recommendedName>
</protein>
<feature type="chain" id="PRO_5009907565" description="DUF1735 domain-containing protein" evidence="1">
    <location>
        <begin position="22"/>
        <end position="319"/>
    </location>
</feature>
<sequence>MKQIKNISLISLLLLAFSSCVDELDDELFTKFTNLKLSGWQETSLNIEEDNTAILPLYFGINGTSGNDKDIQIKVGFDADTLDAYNWEKYKNETSKYYQQLPEESFTLNQNTFTIKKGDLNTSGYCTIDLSLIGDLYDNYVLPLKITSSVGEPIGPNKYSKALYHIAFKNHFSGNFAGYGTIKEEGTSYTTSANGKTLYAISRNKCYMYVGNVTRDNSTDFKQYIVELTYDETTKNITLSTKNSALDLEAEPVSITRKYTKNTTDLRKYNEETVIVMNYKYNDLSEGSSARYSYEGTLTMNQSVWAKDYPDVPIEDEEE</sequence>
<evidence type="ECO:0000313" key="5">
    <source>
        <dbReference type="Proteomes" id="UP000184436"/>
    </source>
</evidence>
<dbReference type="AlphaFoldDB" id="A0A1M4TM18"/>
<organism evidence="4 5">
    <name type="scientific">Bacteroides faecichinchillae</name>
    <dbReference type="NCBI Taxonomy" id="871325"/>
    <lineage>
        <taxon>Bacteria</taxon>
        <taxon>Pseudomonadati</taxon>
        <taxon>Bacteroidota</taxon>
        <taxon>Bacteroidia</taxon>
        <taxon>Bacteroidales</taxon>
        <taxon>Bacteroidaceae</taxon>
        <taxon>Bacteroides</taxon>
    </lineage>
</organism>
<feature type="domain" description="BT-3987-like N-terminal" evidence="2">
    <location>
        <begin position="41"/>
        <end position="151"/>
    </location>
</feature>
<dbReference type="Gene3D" id="2.40.128.440">
    <property type="entry name" value="Uncharacterised protein PF14274, DUF4361"/>
    <property type="match status" value="1"/>
</dbReference>
<evidence type="ECO:0008006" key="6">
    <source>
        <dbReference type="Google" id="ProtNLM"/>
    </source>
</evidence>
<dbReference type="PROSITE" id="PS51257">
    <property type="entry name" value="PROKAR_LIPOPROTEIN"/>
    <property type="match status" value="1"/>
</dbReference>
<evidence type="ECO:0000259" key="2">
    <source>
        <dbReference type="Pfam" id="PF08522"/>
    </source>
</evidence>
<gene>
    <name evidence="4" type="ORF">SAMN05444349_102170</name>
</gene>
<keyword evidence="5" id="KW-1185">Reference proteome</keyword>
<dbReference type="EMBL" id="FQVD01000002">
    <property type="protein sequence ID" value="SHE45455.1"/>
    <property type="molecule type" value="Genomic_DNA"/>
</dbReference>
<keyword evidence="1" id="KW-0732">Signal</keyword>
<dbReference type="RefSeq" id="WP_025073685.1">
    <property type="nucleotide sequence ID" value="NZ_FQVD01000002.1"/>
</dbReference>
<dbReference type="InterPro" id="IPR025371">
    <property type="entry name" value="BT_3044-like_C"/>
</dbReference>
<evidence type="ECO:0000313" key="4">
    <source>
        <dbReference type="EMBL" id="SHE45455.1"/>
    </source>
</evidence>
<feature type="domain" description="BT-3044-like C-terminal" evidence="3">
    <location>
        <begin position="161"/>
        <end position="299"/>
    </location>
</feature>
<dbReference type="OrthoDB" id="631410at2"/>
<dbReference type="STRING" id="871325.SAMN05444349_102170"/>
<evidence type="ECO:0000256" key="1">
    <source>
        <dbReference type="SAM" id="SignalP"/>
    </source>
</evidence>
<feature type="signal peptide" evidence="1">
    <location>
        <begin position="1"/>
        <end position="21"/>
    </location>
</feature>
<accession>A0A1M4TM18</accession>
<proteinExistence type="predicted"/>
<dbReference type="Pfam" id="PF08522">
    <property type="entry name" value="BT_3987-like_N"/>
    <property type="match status" value="1"/>
</dbReference>
<name>A0A1M4TM18_9BACE</name>
<dbReference type="InterPro" id="IPR013728">
    <property type="entry name" value="BT_3987-like_N"/>
</dbReference>
<reference evidence="4 5" key="1">
    <citation type="submission" date="2016-11" db="EMBL/GenBank/DDBJ databases">
        <authorList>
            <person name="Jaros S."/>
            <person name="Januszkiewicz K."/>
            <person name="Wedrychowicz H."/>
        </authorList>
    </citation>
    <scope>NUCLEOTIDE SEQUENCE [LARGE SCALE GENOMIC DNA]</scope>
    <source>
        <strain evidence="4 5">DSM 26883</strain>
    </source>
</reference>
<dbReference type="Pfam" id="PF14274">
    <property type="entry name" value="BT_3044-like_C"/>
    <property type="match status" value="1"/>
</dbReference>
<dbReference type="Gene3D" id="2.60.40.1740">
    <property type="entry name" value="hypothetical protein (bacova_03559)"/>
    <property type="match status" value="1"/>
</dbReference>
<evidence type="ECO:0000259" key="3">
    <source>
        <dbReference type="Pfam" id="PF14274"/>
    </source>
</evidence>